<accession>A0ABR0J9C0</accession>
<evidence type="ECO:0000313" key="2">
    <source>
        <dbReference type="Proteomes" id="UP001345691"/>
    </source>
</evidence>
<comment type="caution">
    <text evidence="1">The sequence shown here is derived from an EMBL/GenBank/DDBJ whole genome shotgun (WGS) entry which is preliminary data.</text>
</comment>
<organism evidence="1 2">
    <name type="scientific">Exophiala sideris</name>
    <dbReference type="NCBI Taxonomy" id="1016849"/>
    <lineage>
        <taxon>Eukaryota</taxon>
        <taxon>Fungi</taxon>
        <taxon>Dikarya</taxon>
        <taxon>Ascomycota</taxon>
        <taxon>Pezizomycotina</taxon>
        <taxon>Eurotiomycetes</taxon>
        <taxon>Chaetothyriomycetidae</taxon>
        <taxon>Chaetothyriales</taxon>
        <taxon>Herpotrichiellaceae</taxon>
        <taxon>Exophiala</taxon>
    </lineage>
</organism>
<reference evidence="1 2" key="1">
    <citation type="submission" date="2023-08" db="EMBL/GenBank/DDBJ databases">
        <title>Black Yeasts Isolated from many extreme environments.</title>
        <authorList>
            <person name="Coleine C."/>
            <person name="Stajich J.E."/>
            <person name="Selbmann L."/>
        </authorList>
    </citation>
    <scope>NUCLEOTIDE SEQUENCE [LARGE SCALE GENOMIC DNA]</scope>
    <source>
        <strain evidence="1 2">CCFEE 6328</strain>
    </source>
</reference>
<sequence length="242" mass="26428">MFGLGVGLEEEDEVERVVVVEGVTVVMTVRVEEGDDMIVVLERVEDPVELLVLMLLEVVGGRMVVLFEEVLMTLVVKPLDLVADVEMLAVFMVDSPEVVFMPVVMLDVSVEDAGNEPDEEKVKTPEVETLLVVEEPVEKLDKGRELVAVEAFELEELEVVKTGAELLLDVVDVVMCAVVDARLEDDVNPNVVVLEFVQVVEVGKVLVEAVEEVVSLVMVAETFRLVVSADVTGAKVVDGIVE</sequence>
<dbReference type="EMBL" id="JAVRRF010000013">
    <property type="protein sequence ID" value="KAK5059015.1"/>
    <property type="molecule type" value="Genomic_DNA"/>
</dbReference>
<keyword evidence="2" id="KW-1185">Reference proteome</keyword>
<gene>
    <name evidence="1" type="ORF">LTR69_006302</name>
</gene>
<dbReference type="Proteomes" id="UP001345691">
    <property type="component" value="Unassembled WGS sequence"/>
</dbReference>
<name>A0ABR0J9C0_9EURO</name>
<proteinExistence type="predicted"/>
<protein>
    <submittedName>
        <fullName evidence="1">Uncharacterized protein</fullName>
    </submittedName>
</protein>
<evidence type="ECO:0000313" key="1">
    <source>
        <dbReference type="EMBL" id="KAK5059015.1"/>
    </source>
</evidence>